<dbReference type="InterPro" id="IPR017972">
    <property type="entry name" value="Cyt_P450_CS"/>
</dbReference>
<evidence type="ECO:0000256" key="9">
    <source>
        <dbReference type="SAM" id="Phobius"/>
    </source>
</evidence>
<organism evidence="10 11">
    <name type="scientific">Epicoccum nigrum</name>
    <name type="common">Soil fungus</name>
    <name type="synonym">Epicoccum purpurascens</name>
    <dbReference type="NCBI Taxonomy" id="105696"/>
    <lineage>
        <taxon>Eukaryota</taxon>
        <taxon>Fungi</taxon>
        <taxon>Dikarya</taxon>
        <taxon>Ascomycota</taxon>
        <taxon>Pezizomycotina</taxon>
        <taxon>Dothideomycetes</taxon>
        <taxon>Pleosporomycetidae</taxon>
        <taxon>Pleosporales</taxon>
        <taxon>Pleosporineae</taxon>
        <taxon>Didymellaceae</taxon>
        <taxon>Epicoccum</taxon>
    </lineage>
</organism>
<sequence length="518" mass="59417">MMGTPFSYGFNLTIVVILCFTWFLWLIFWRLFYSPLAGFPGPKLAAATGWYEFYFDFWKRGKYIFEIERMHEVYGPIVRVNPEELSIRDSTFYSELYVTGSQRRSEHYDAFASGIDFEGSHILTRDHDLHRWRRKPLEPFFSRVGVQRLQSMLAEVVLRLESRLREFKGSHKVLRLDHAFSAFSSDVMCRLCLAKSPDKDHRPDFLDDAEFSPDWFNCINTMITSLPLFSGFPWIIHVVSFIPMPFLLKLLPAGKLFGQFRKFSLAAIHEAIDVKNENDRKGIETEDHGSVFLHLANSGMPASERAPERLLKEAQVLLAGGTATTSHTLAFASCYVLSRPQLKQRLQAELSQSMAGWPLRIPSQTELEKLPLLTAVIKESLRLSYGVMHRLPRISPDIPIQYRQYTVPPGVPIGMSNYFMHTDPDVFPDPLEFKPERWMADVSPAMLRNYVPFGRGSRNCLGQYLGLAELFLTLAMLFRPGGLELQLFQTDESDVVRAHDFILALPRLDTKGVRVTVT</sequence>
<evidence type="ECO:0000256" key="7">
    <source>
        <dbReference type="PIRSR" id="PIRSR602401-1"/>
    </source>
</evidence>
<dbReference type="STRING" id="105696.A0A1Y2LTQ5"/>
<dbReference type="AlphaFoldDB" id="A0A1Y2LTQ5"/>
<dbReference type="PRINTS" id="PR00385">
    <property type="entry name" value="P450"/>
</dbReference>
<evidence type="ECO:0000313" key="10">
    <source>
        <dbReference type="EMBL" id="OSS47233.1"/>
    </source>
</evidence>
<protein>
    <recommendedName>
        <fullName evidence="12">Cytochrome P450</fullName>
    </recommendedName>
</protein>
<keyword evidence="7 8" id="KW-0349">Heme</keyword>
<evidence type="ECO:0000256" key="4">
    <source>
        <dbReference type="ARBA" id="ARBA00023002"/>
    </source>
</evidence>
<reference evidence="10 11" key="1">
    <citation type="journal article" date="2017" name="Genome Announc.">
        <title>Genome sequence of the saprophytic ascomycete Epicoccum nigrum ICMP 19927 strain isolated from New Zealand.</title>
        <authorList>
            <person name="Fokin M."/>
            <person name="Fleetwood D."/>
            <person name="Weir B.S."/>
            <person name="Villas-Boas S.G."/>
        </authorList>
    </citation>
    <scope>NUCLEOTIDE SEQUENCE [LARGE SCALE GENOMIC DNA]</scope>
    <source>
        <strain evidence="10 11">ICMP 19927</strain>
    </source>
</reference>
<evidence type="ECO:0000256" key="6">
    <source>
        <dbReference type="ARBA" id="ARBA00023033"/>
    </source>
</evidence>
<gene>
    <name evidence="10" type="ORF">B5807_10115</name>
</gene>
<keyword evidence="11" id="KW-1185">Reference proteome</keyword>
<dbReference type="PANTHER" id="PTHR24305">
    <property type="entry name" value="CYTOCHROME P450"/>
    <property type="match status" value="1"/>
</dbReference>
<dbReference type="PRINTS" id="PR00463">
    <property type="entry name" value="EP450I"/>
</dbReference>
<dbReference type="Pfam" id="PF00067">
    <property type="entry name" value="p450"/>
    <property type="match status" value="1"/>
</dbReference>
<accession>A0A1Y2LTQ5</accession>
<keyword evidence="4 8" id="KW-0560">Oxidoreductase</keyword>
<keyword evidence="3 7" id="KW-0479">Metal-binding</keyword>
<keyword evidence="5 7" id="KW-0408">Iron</keyword>
<dbReference type="PANTHER" id="PTHR24305:SF157">
    <property type="entry name" value="N-ACETYLTRYPTOPHAN 6-HYDROXYLASE IVOC-RELATED"/>
    <property type="match status" value="1"/>
</dbReference>
<dbReference type="GO" id="GO:0005506">
    <property type="term" value="F:iron ion binding"/>
    <property type="evidence" value="ECO:0007669"/>
    <property type="project" value="InterPro"/>
</dbReference>
<proteinExistence type="inferred from homology"/>
<keyword evidence="6 8" id="KW-0503">Monooxygenase</keyword>
<feature type="binding site" description="axial binding residue" evidence="7">
    <location>
        <position position="460"/>
    </location>
    <ligand>
        <name>heme</name>
        <dbReference type="ChEBI" id="CHEBI:30413"/>
    </ligand>
    <ligandPart>
        <name>Fe</name>
        <dbReference type="ChEBI" id="CHEBI:18248"/>
    </ligandPart>
</feature>
<evidence type="ECO:0000256" key="5">
    <source>
        <dbReference type="ARBA" id="ARBA00023004"/>
    </source>
</evidence>
<dbReference type="GO" id="GO:0016705">
    <property type="term" value="F:oxidoreductase activity, acting on paired donors, with incorporation or reduction of molecular oxygen"/>
    <property type="evidence" value="ECO:0007669"/>
    <property type="project" value="InterPro"/>
</dbReference>
<dbReference type="GO" id="GO:0004497">
    <property type="term" value="F:monooxygenase activity"/>
    <property type="evidence" value="ECO:0007669"/>
    <property type="project" value="UniProtKB-KW"/>
</dbReference>
<keyword evidence="9" id="KW-1133">Transmembrane helix</keyword>
<dbReference type="EMBL" id="KZ107849">
    <property type="protein sequence ID" value="OSS47233.1"/>
    <property type="molecule type" value="Genomic_DNA"/>
</dbReference>
<evidence type="ECO:0008006" key="12">
    <source>
        <dbReference type="Google" id="ProtNLM"/>
    </source>
</evidence>
<comment type="similarity">
    <text evidence="2 8">Belongs to the cytochrome P450 family.</text>
</comment>
<comment type="cofactor">
    <cofactor evidence="1 7">
        <name>heme</name>
        <dbReference type="ChEBI" id="CHEBI:30413"/>
    </cofactor>
</comment>
<dbReference type="InterPro" id="IPR001128">
    <property type="entry name" value="Cyt_P450"/>
</dbReference>
<dbReference type="SUPFAM" id="SSF48264">
    <property type="entry name" value="Cytochrome P450"/>
    <property type="match status" value="1"/>
</dbReference>
<evidence type="ECO:0000256" key="3">
    <source>
        <dbReference type="ARBA" id="ARBA00022723"/>
    </source>
</evidence>
<dbReference type="Proteomes" id="UP000193240">
    <property type="component" value="Unassembled WGS sequence"/>
</dbReference>
<dbReference type="InterPro" id="IPR036396">
    <property type="entry name" value="Cyt_P450_sf"/>
</dbReference>
<evidence type="ECO:0000256" key="8">
    <source>
        <dbReference type="RuleBase" id="RU000461"/>
    </source>
</evidence>
<dbReference type="InterPro" id="IPR002401">
    <property type="entry name" value="Cyt_P450_E_grp-I"/>
</dbReference>
<evidence type="ECO:0000256" key="1">
    <source>
        <dbReference type="ARBA" id="ARBA00001971"/>
    </source>
</evidence>
<keyword evidence="9" id="KW-0812">Transmembrane</keyword>
<dbReference type="PROSITE" id="PS00086">
    <property type="entry name" value="CYTOCHROME_P450"/>
    <property type="match status" value="1"/>
</dbReference>
<name>A0A1Y2LTQ5_EPING</name>
<feature type="transmembrane region" description="Helical" evidence="9">
    <location>
        <begin position="12"/>
        <end position="33"/>
    </location>
</feature>
<dbReference type="InParanoid" id="A0A1Y2LTQ5"/>
<dbReference type="CDD" id="cd11062">
    <property type="entry name" value="CYP58-like"/>
    <property type="match status" value="1"/>
</dbReference>
<dbReference type="InterPro" id="IPR050121">
    <property type="entry name" value="Cytochrome_P450_monoxygenase"/>
</dbReference>
<evidence type="ECO:0000313" key="11">
    <source>
        <dbReference type="Proteomes" id="UP000193240"/>
    </source>
</evidence>
<dbReference type="GO" id="GO:0020037">
    <property type="term" value="F:heme binding"/>
    <property type="evidence" value="ECO:0007669"/>
    <property type="project" value="InterPro"/>
</dbReference>
<evidence type="ECO:0000256" key="2">
    <source>
        <dbReference type="ARBA" id="ARBA00010617"/>
    </source>
</evidence>
<dbReference type="Gene3D" id="1.10.630.10">
    <property type="entry name" value="Cytochrome P450"/>
    <property type="match status" value="1"/>
</dbReference>
<dbReference type="OMA" id="SDVKQAH"/>
<keyword evidence="9" id="KW-0472">Membrane</keyword>